<dbReference type="GO" id="GO:0016791">
    <property type="term" value="F:phosphatase activity"/>
    <property type="evidence" value="ECO:0007669"/>
    <property type="project" value="TreeGrafter"/>
</dbReference>
<dbReference type="PROSITE" id="PS00616">
    <property type="entry name" value="HIS_ACID_PHOSPHAT_1"/>
    <property type="match status" value="1"/>
</dbReference>
<proteinExistence type="inferred from homology"/>
<dbReference type="InterPro" id="IPR029033">
    <property type="entry name" value="His_PPase_superfam"/>
</dbReference>
<dbReference type="InterPro" id="IPR050645">
    <property type="entry name" value="Histidine_acid_phosphatase"/>
</dbReference>
<organism evidence="4 5">
    <name type="scientific">Dispira parvispora</name>
    <dbReference type="NCBI Taxonomy" id="1520584"/>
    <lineage>
        <taxon>Eukaryota</taxon>
        <taxon>Fungi</taxon>
        <taxon>Fungi incertae sedis</taxon>
        <taxon>Zoopagomycota</taxon>
        <taxon>Kickxellomycotina</taxon>
        <taxon>Dimargaritomycetes</taxon>
        <taxon>Dimargaritales</taxon>
        <taxon>Dimargaritaceae</taxon>
        <taxon>Dispira</taxon>
    </lineage>
</organism>
<sequence length="495" mass="56680">MKHVSGSALGLLALGLLASQGLGDLQVVNENHGKLFGNNDCVNQPLTSEGAYNPEYTLPDDYNYCDPAMPDPETYRPMDGATLKFVQVIVRHGDRAPLKLLKGLHEEWKCSPPNEVRYHRGVGEFDFVKNTTGAPLQDGIEFNHLIYSTDDSPYQNATGTCELEQLTDRGMAQHRELGKRLYQIYTKEELDLLPKILPKGESNSLGSDGKTSPYGLNPDQPIFVRSTTYWRTRLSAQMLIEGMYPQEHREPEAQVNLITYPLSVETLVAQHVNCPRFKQMLKVVTNEQPWLDHLNENRELMDNINEAIGKTGDADFEKSFYYTTDAVMARYCHNKALPCNENNKCVEESDVKKVMTLGTWEYVFARRDSRNHKDYITLGLGWFIRELAKRWDDKLSSHQPSDSKDDVRFEVYSGHDETVTFFAAMLQQDNMMWPPYASQFVLEFWEKNNEYFVRILFNGDVVSSPVCDFNACPLNDFKEIMNQYIPKDLNACNIN</sequence>
<protein>
    <recommendedName>
        <fullName evidence="6">Acid phosphatase</fullName>
    </recommendedName>
</protein>
<gene>
    <name evidence="4" type="ORF">IWQ62_002811</name>
</gene>
<dbReference type="AlphaFoldDB" id="A0A9W8AT11"/>
<dbReference type="Pfam" id="PF00328">
    <property type="entry name" value="His_Phos_2"/>
    <property type="match status" value="1"/>
</dbReference>
<dbReference type="OrthoDB" id="10257284at2759"/>
<dbReference type="PANTHER" id="PTHR11567">
    <property type="entry name" value="ACID PHOSPHATASE-RELATED"/>
    <property type="match status" value="1"/>
</dbReference>
<dbReference type="Proteomes" id="UP001150925">
    <property type="component" value="Unassembled WGS sequence"/>
</dbReference>
<evidence type="ECO:0000313" key="4">
    <source>
        <dbReference type="EMBL" id="KAJ1964868.1"/>
    </source>
</evidence>
<comment type="caution">
    <text evidence="4">The sequence shown here is derived from an EMBL/GenBank/DDBJ whole genome shotgun (WGS) entry which is preliminary data.</text>
</comment>
<dbReference type="InterPro" id="IPR000560">
    <property type="entry name" value="His_Pase_clade-2"/>
</dbReference>
<evidence type="ECO:0000313" key="5">
    <source>
        <dbReference type="Proteomes" id="UP001150925"/>
    </source>
</evidence>
<dbReference type="PANTHER" id="PTHR11567:SF110">
    <property type="entry name" value="2-PHOSPHOXYLOSE PHOSPHATASE 1"/>
    <property type="match status" value="1"/>
</dbReference>
<feature type="signal peptide" evidence="3">
    <location>
        <begin position="1"/>
        <end position="23"/>
    </location>
</feature>
<name>A0A9W8AT11_9FUNG</name>
<comment type="similarity">
    <text evidence="1">Belongs to the histidine acid phosphatase family.</text>
</comment>
<evidence type="ECO:0008006" key="6">
    <source>
        <dbReference type="Google" id="ProtNLM"/>
    </source>
</evidence>
<keyword evidence="2" id="KW-0378">Hydrolase</keyword>
<accession>A0A9W8AT11</accession>
<dbReference type="SUPFAM" id="SSF53254">
    <property type="entry name" value="Phosphoglycerate mutase-like"/>
    <property type="match status" value="1"/>
</dbReference>
<evidence type="ECO:0000256" key="3">
    <source>
        <dbReference type="SAM" id="SignalP"/>
    </source>
</evidence>
<reference evidence="4" key="1">
    <citation type="submission" date="2022-07" db="EMBL/GenBank/DDBJ databases">
        <title>Phylogenomic reconstructions and comparative analyses of Kickxellomycotina fungi.</title>
        <authorList>
            <person name="Reynolds N.K."/>
            <person name="Stajich J.E."/>
            <person name="Barry K."/>
            <person name="Grigoriev I.V."/>
            <person name="Crous P."/>
            <person name="Smith M.E."/>
        </authorList>
    </citation>
    <scope>NUCLEOTIDE SEQUENCE</scope>
    <source>
        <strain evidence="4">RSA 1196</strain>
    </source>
</reference>
<dbReference type="Gene3D" id="3.40.50.1240">
    <property type="entry name" value="Phosphoglycerate mutase-like"/>
    <property type="match status" value="1"/>
</dbReference>
<evidence type="ECO:0000256" key="2">
    <source>
        <dbReference type="ARBA" id="ARBA00022801"/>
    </source>
</evidence>
<dbReference type="EMBL" id="JANBPY010000656">
    <property type="protein sequence ID" value="KAJ1964868.1"/>
    <property type="molecule type" value="Genomic_DNA"/>
</dbReference>
<dbReference type="CDD" id="cd07061">
    <property type="entry name" value="HP_HAP_like"/>
    <property type="match status" value="1"/>
</dbReference>
<dbReference type="InterPro" id="IPR033379">
    <property type="entry name" value="Acid_Pase_AS"/>
</dbReference>
<evidence type="ECO:0000256" key="1">
    <source>
        <dbReference type="ARBA" id="ARBA00005375"/>
    </source>
</evidence>
<keyword evidence="5" id="KW-1185">Reference proteome</keyword>
<keyword evidence="3" id="KW-0732">Signal</keyword>
<feature type="chain" id="PRO_5040833671" description="Acid phosphatase" evidence="3">
    <location>
        <begin position="24"/>
        <end position="495"/>
    </location>
</feature>